<gene>
    <name evidence="1" type="ORF">NDI56_10925</name>
</gene>
<protein>
    <submittedName>
        <fullName evidence="1">DUF5783 family protein</fullName>
    </submittedName>
</protein>
<evidence type="ECO:0000313" key="1">
    <source>
        <dbReference type="EMBL" id="MDS0259906.1"/>
    </source>
</evidence>
<dbReference type="Proteomes" id="UP001259659">
    <property type="component" value="Unassembled WGS sequence"/>
</dbReference>
<name>A0ABU2FDL6_9EURY</name>
<sequence length="106" mass="12440">MTDFDPEQFEDKYANYFPELQKAYQQAFEVMNDRYDSELVHAIDQQVLNESEPFYDDETGFYVELPDSPSERLTAVIVDDEKLDVVLSEYVEQLETELHDIFGVEA</sequence>
<dbReference type="EMBL" id="JAMQON010000002">
    <property type="protein sequence ID" value="MDS0259906.1"/>
    <property type="molecule type" value="Genomic_DNA"/>
</dbReference>
<proteinExistence type="predicted"/>
<keyword evidence="2" id="KW-1185">Reference proteome</keyword>
<dbReference type="Pfam" id="PF19095">
    <property type="entry name" value="DUF5783"/>
    <property type="match status" value="1"/>
</dbReference>
<accession>A0ABU2FDL6</accession>
<evidence type="ECO:0000313" key="2">
    <source>
        <dbReference type="Proteomes" id="UP001259659"/>
    </source>
</evidence>
<comment type="caution">
    <text evidence="1">The sequence shown here is derived from an EMBL/GenBank/DDBJ whole genome shotgun (WGS) entry which is preliminary data.</text>
</comment>
<organism evidence="1 2">
    <name type="scientific">Haloarcula saliterrae</name>
    <dbReference type="NCBI Taxonomy" id="2950534"/>
    <lineage>
        <taxon>Archaea</taxon>
        <taxon>Methanobacteriati</taxon>
        <taxon>Methanobacteriota</taxon>
        <taxon>Stenosarchaea group</taxon>
        <taxon>Halobacteria</taxon>
        <taxon>Halobacteriales</taxon>
        <taxon>Haloarculaceae</taxon>
        <taxon>Haloarcula</taxon>
    </lineage>
</organism>
<reference evidence="1 2" key="1">
    <citation type="submission" date="2022-06" db="EMBL/GenBank/DDBJ databases">
        <title>Haloarcula sp. a new haloarchaeum isolate from saline soil.</title>
        <authorList>
            <person name="Strakova D."/>
            <person name="Galisteo C."/>
            <person name="Sanchez-Porro C."/>
            <person name="Ventosa A."/>
        </authorList>
    </citation>
    <scope>NUCLEOTIDE SEQUENCE [LARGE SCALE GENOMIC DNA]</scope>
    <source>
        <strain evidence="1 2">S1CR25-12</strain>
    </source>
</reference>
<dbReference type="InterPro" id="IPR043952">
    <property type="entry name" value="DUF5783"/>
</dbReference>
<dbReference type="RefSeq" id="WP_310919558.1">
    <property type="nucleotide sequence ID" value="NZ_JAMQON010000002.1"/>
</dbReference>